<accession>A0A100W6S2</accession>
<evidence type="ECO:0000313" key="1">
    <source>
        <dbReference type="EMBL" id="GAS92648.1"/>
    </source>
</evidence>
<proteinExistence type="predicted"/>
<gene>
    <name evidence="1" type="ORF">RMCB_6744</name>
</gene>
<dbReference type="STRING" id="146020.RMCB_6744"/>
<keyword evidence="2" id="KW-1185">Reference proteome</keyword>
<dbReference type="EMBL" id="BCSX01000056">
    <property type="protein sequence ID" value="GAS92648.1"/>
    <property type="molecule type" value="Genomic_DNA"/>
</dbReference>
<comment type="caution">
    <text evidence="1">The sequence shown here is derived from an EMBL/GenBank/DDBJ whole genome shotgun (WGS) entry which is preliminary data.</text>
</comment>
<dbReference type="AlphaFoldDB" id="A0A100W6S2"/>
<reference evidence="2" key="2">
    <citation type="submission" date="2016-02" db="EMBL/GenBank/DDBJ databases">
        <title>Draft genome sequence of five rapidly growing Mycobacterium species.</title>
        <authorList>
            <person name="Katahira K."/>
            <person name="Gotou Y."/>
            <person name="Iida K."/>
            <person name="Ogura Y."/>
            <person name="Hayashi T."/>
        </authorList>
    </citation>
    <scope>NUCLEOTIDE SEQUENCE [LARGE SCALE GENOMIC DNA]</scope>
    <source>
        <strain evidence="2">JCM15654</strain>
    </source>
</reference>
<dbReference type="RefSeq" id="WP_062832207.1">
    <property type="nucleotide sequence ID" value="NZ_BCSX01000056.1"/>
</dbReference>
<dbReference type="OrthoDB" id="4775441at2"/>
<sequence length="82" mass="9053">MIDVLHYRGDHTAFDPDVTMGPDWGGGCWAVKSATYDADADLTTLAMRPLPRAELLARAEAVHGRMQMPKRLRLATLFGGRL</sequence>
<protein>
    <submittedName>
        <fullName evidence="1">Uncharacterized protein</fullName>
    </submittedName>
</protein>
<reference evidence="2" key="1">
    <citation type="journal article" date="2016" name="Genome Announc.">
        <title>Draft Genome Sequences of Five Rapidly Growing Mycobacterium Species, M. thermoresistibile, M. fortuitum subsp. acetamidolyticum, M. canariasense, M. brisbanense, and M. novocastrense.</title>
        <authorList>
            <person name="Katahira K."/>
            <person name="Ogura Y."/>
            <person name="Gotoh Y."/>
            <person name="Hayashi T."/>
        </authorList>
    </citation>
    <scope>NUCLEOTIDE SEQUENCE [LARGE SCALE GENOMIC DNA]</scope>
    <source>
        <strain evidence="2">JCM15654</strain>
    </source>
</reference>
<evidence type="ECO:0000313" key="2">
    <source>
        <dbReference type="Proteomes" id="UP000069620"/>
    </source>
</evidence>
<name>A0A100W6S2_9MYCO</name>
<organism evidence="1 2">
    <name type="scientific">Mycolicibacterium brisbanense</name>
    <dbReference type="NCBI Taxonomy" id="146020"/>
    <lineage>
        <taxon>Bacteria</taxon>
        <taxon>Bacillati</taxon>
        <taxon>Actinomycetota</taxon>
        <taxon>Actinomycetes</taxon>
        <taxon>Mycobacteriales</taxon>
        <taxon>Mycobacteriaceae</taxon>
        <taxon>Mycolicibacterium</taxon>
    </lineage>
</organism>
<dbReference type="Proteomes" id="UP000069620">
    <property type="component" value="Unassembled WGS sequence"/>
</dbReference>